<evidence type="ECO:0000256" key="1">
    <source>
        <dbReference type="SAM" id="MobiDB-lite"/>
    </source>
</evidence>
<dbReference type="AlphaFoldDB" id="A0A1X6NN17"/>
<organism evidence="2 3">
    <name type="scientific">Porphyra umbilicalis</name>
    <name type="common">Purple laver</name>
    <name type="synonym">Red alga</name>
    <dbReference type="NCBI Taxonomy" id="2786"/>
    <lineage>
        <taxon>Eukaryota</taxon>
        <taxon>Rhodophyta</taxon>
        <taxon>Bangiophyceae</taxon>
        <taxon>Bangiales</taxon>
        <taxon>Bangiaceae</taxon>
        <taxon>Porphyra</taxon>
    </lineage>
</organism>
<dbReference type="EMBL" id="KV919348">
    <property type="protein sequence ID" value="OSX69962.1"/>
    <property type="molecule type" value="Genomic_DNA"/>
</dbReference>
<evidence type="ECO:0000313" key="3">
    <source>
        <dbReference type="Proteomes" id="UP000218209"/>
    </source>
</evidence>
<sequence length="179" mass="17985">MAGLAGVVCDARGAAARRGGKATFSATLAAEDAPDVKGNGDVAANATANGGGGGGGAPSPPPPAGAVTGGPSPPRRSARRAPLAPAGRSRPRRRRAAGRASRPRLPSPPRRARRRPCGWWGGQRRGRSGRRARHVGNGDVGVEGQAGGDGRRVAANVEVGVDGVRWGVVAAGVGGEWWF</sequence>
<dbReference type="Proteomes" id="UP000218209">
    <property type="component" value="Unassembled WGS sequence"/>
</dbReference>
<keyword evidence="3" id="KW-1185">Reference proteome</keyword>
<gene>
    <name evidence="2" type="ORF">BU14_0981s0002</name>
</gene>
<proteinExistence type="predicted"/>
<evidence type="ECO:0000313" key="2">
    <source>
        <dbReference type="EMBL" id="OSX69962.1"/>
    </source>
</evidence>
<feature type="compositionally biased region" description="Basic residues" evidence="1">
    <location>
        <begin position="124"/>
        <end position="134"/>
    </location>
</feature>
<accession>A0A1X6NN17</accession>
<feature type="compositionally biased region" description="Gly residues" evidence="1">
    <location>
        <begin position="138"/>
        <end position="148"/>
    </location>
</feature>
<reference evidence="2 3" key="1">
    <citation type="submission" date="2017-03" db="EMBL/GenBank/DDBJ databases">
        <title>WGS assembly of Porphyra umbilicalis.</title>
        <authorList>
            <person name="Brawley S.H."/>
            <person name="Blouin N.A."/>
            <person name="Ficko-Blean E."/>
            <person name="Wheeler G.L."/>
            <person name="Lohr M."/>
            <person name="Goodson H.V."/>
            <person name="Jenkins J.W."/>
            <person name="Blaby-Haas C.E."/>
            <person name="Helliwell K.E."/>
            <person name="Chan C."/>
            <person name="Marriage T."/>
            <person name="Bhattacharya D."/>
            <person name="Klein A.S."/>
            <person name="Badis Y."/>
            <person name="Brodie J."/>
            <person name="Cao Y."/>
            <person name="Collen J."/>
            <person name="Dittami S.M."/>
            <person name="Gachon C.M."/>
            <person name="Green B.R."/>
            <person name="Karpowicz S."/>
            <person name="Kim J.W."/>
            <person name="Kudahl U."/>
            <person name="Lin S."/>
            <person name="Michel G."/>
            <person name="Mittag M."/>
            <person name="Olson B.J."/>
            <person name="Pangilinan J."/>
            <person name="Peng Y."/>
            <person name="Qiu H."/>
            <person name="Shu S."/>
            <person name="Singer J.T."/>
            <person name="Smith A.G."/>
            <person name="Sprecher B.N."/>
            <person name="Wagner V."/>
            <person name="Wang W."/>
            <person name="Wang Z.-Y."/>
            <person name="Yan J."/>
            <person name="Yarish C."/>
            <person name="Zoeuner-Riek S."/>
            <person name="Zhuang Y."/>
            <person name="Zou Y."/>
            <person name="Lindquist E.A."/>
            <person name="Grimwood J."/>
            <person name="Barry K."/>
            <person name="Rokhsar D.S."/>
            <person name="Schmutz J."/>
            <person name="Stiller J.W."/>
            <person name="Grossman A.R."/>
            <person name="Prochnik S.E."/>
        </authorList>
    </citation>
    <scope>NUCLEOTIDE SEQUENCE [LARGE SCALE GENOMIC DNA]</scope>
    <source>
        <strain evidence="2">4086291</strain>
    </source>
</reference>
<feature type="region of interest" description="Disordered" evidence="1">
    <location>
        <begin position="1"/>
        <end position="148"/>
    </location>
</feature>
<protein>
    <submittedName>
        <fullName evidence="2">Uncharacterized protein</fullName>
    </submittedName>
</protein>
<name>A0A1X6NN17_PORUM</name>